<protein>
    <submittedName>
        <fullName evidence="2">Uncharacterized protein</fullName>
    </submittedName>
</protein>
<sequence length="92" mass="10532">MPSQNERQNERKCASRMEQRDRQGWRVREKGGEFVSRVEVCATQTGLSRITQTSRETMGHHDRPSTTSPLFRIAVDLADNGGQSRVARDRET</sequence>
<feature type="region of interest" description="Disordered" evidence="1">
    <location>
        <begin position="1"/>
        <end position="25"/>
    </location>
</feature>
<feature type="compositionally biased region" description="Basic and acidic residues" evidence="1">
    <location>
        <begin position="7"/>
        <end position="25"/>
    </location>
</feature>
<dbReference type="Proteomes" id="UP001497644">
    <property type="component" value="Chromosome 9"/>
</dbReference>
<proteinExistence type="predicted"/>
<gene>
    <name evidence="2" type="ORF">LPLAT_LOCUS14292</name>
</gene>
<dbReference type="AlphaFoldDB" id="A0AAV2P8U7"/>
<name>A0AAV2P8U7_9HYME</name>
<dbReference type="EMBL" id="OZ034832">
    <property type="protein sequence ID" value="CAL1689346.1"/>
    <property type="molecule type" value="Genomic_DNA"/>
</dbReference>
<organism evidence="2 3">
    <name type="scientific">Lasius platythorax</name>
    <dbReference type="NCBI Taxonomy" id="488582"/>
    <lineage>
        <taxon>Eukaryota</taxon>
        <taxon>Metazoa</taxon>
        <taxon>Ecdysozoa</taxon>
        <taxon>Arthropoda</taxon>
        <taxon>Hexapoda</taxon>
        <taxon>Insecta</taxon>
        <taxon>Pterygota</taxon>
        <taxon>Neoptera</taxon>
        <taxon>Endopterygota</taxon>
        <taxon>Hymenoptera</taxon>
        <taxon>Apocrita</taxon>
        <taxon>Aculeata</taxon>
        <taxon>Formicoidea</taxon>
        <taxon>Formicidae</taxon>
        <taxon>Formicinae</taxon>
        <taxon>Lasius</taxon>
        <taxon>Lasius</taxon>
    </lineage>
</organism>
<keyword evidence="3" id="KW-1185">Reference proteome</keyword>
<evidence type="ECO:0000313" key="2">
    <source>
        <dbReference type="EMBL" id="CAL1689346.1"/>
    </source>
</evidence>
<feature type="region of interest" description="Disordered" evidence="1">
    <location>
        <begin position="49"/>
        <end position="71"/>
    </location>
</feature>
<reference evidence="2" key="1">
    <citation type="submission" date="2024-04" db="EMBL/GenBank/DDBJ databases">
        <authorList>
            <consortium name="Molecular Ecology Group"/>
        </authorList>
    </citation>
    <scope>NUCLEOTIDE SEQUENCE</scope>
</reference>
<evidence type="ECO:0000313" key="3">
    <source>
        <dbReference type="Proteomes" id="UP001497644"/>
    </source>
</evidence>
<accession>A0AAV2P8U7</accession>
<evidence type="ECO:0000256" key="1">
    <source>
        <dbReference type="SAM" id="MobiDB-lite"/>
    </source>
</evidence>